<dbReference type="PIRSF" id="PIRSF000126">
    <property type="entry name" value="11-beta-HSD1"/>
    <property type="match status" value="1"/>
</dbReference>
<dbReference type="PANTHER" id="PTHR44196:SF2">
    <property type="entry name" value="SHORT-CHAIN DEHYDROGENASE-RELATED"/>
    <property type="match status" value="1"/>
</dbReference>
<dbReference type="InterPro" id="IPR002347">
    <property type="entry name" value="SDR_fam"/>
</dbReference>
<keyword evidence="5" id="KW-1185">Reference proteome</keyword>
<dbReference type="PANTHER" id="PTHR44196">
    <property type="entry name" value="DEHYDROGENASE/REDUCTASE SDR FAMILY MEMBER 7B"/>
    <property type="match status" value="1"/>
</dbReference>
<evidence type="ECO:0000256" key="3">
    <source>
        <dbReference type="RuleBase" id="RU000363"/>
    </source>
</evidence>
<evidence type="ECO:0000313" key="4">
    <source>
        <dbReference type="EMBL" id="SDK17956.1"/>
    </source>
</evidence>
<evidence type="ECO:0000313" key="5">
    <source>
        <dbReference type="Proteomes" id="UP000198894"/>
    </source>
</evidence>
<dbReference type="GO" id="GO:0016020">
    <property type="term" value="C:membrane"/>
    <property type="evidence" value="ECO:0007669"/>
    <property type="project" value="TreeGrafter"/>
</dbReference>
<dbReference type="AlphaFoldDB" id="A0A1G8ZS69"/>
<gene>
    <name evidence="4" type="ORF">SAMN05428953_112126</name>
</gene>
<dbReference type="InterPro" id="IPR004027">
    <property type="entry name" value="SEC_C_motif"/>
</dbReference>
<evidence type="ECO:0000256" key="1">
    <source>
        <dbReference type="ARBA" id="ARBA00006484"/>
    </source>
</evidence>
<evidence type="ECO:0008006" key="6">
    <source>
        <dbReference type="Google" id="ProtNLM"/>
    </source>
</evidence>
<dbReference type="Gene3D" id="3.40.50.720">
    <property type="entry name" value="NAD(P)-binding Rossmann-like Domain"/>
    <property type="match status" value="1"/>
</dbReference>
<dbReference type="EMBL" id="FNEE01000012">
    <property type="protein sequence ID" value="SDK17956.1"/>
    <property type="molecule type" value="Genomic_DNA"/>
</dbReference>
<accession>A0A1G8ZS69</accession>
<dbReference type="RefSeq" id="WP_167366485.1">
    <property type="nucleotide sequence ID" value="NZ_FNEE01000012.1"/>
</dbReference>
<dbReference type="SUPFAM" id="SSF51735">
    <property type="entry name" value="NAD(P)-binding Rossmann-fold domains"/>
    <property type="match status" value="1"/>
</dbReference>
<reference evidence="5" key="1">
    <citation type="submission" date="2016-10" db="EMBL/GenBank/DDBJ databases">
        <authorList>
            <person name="Varghese N."/>
            <person name="Submissions S."/>
        </authorList>
    </citation>
    <scope>NUCLEOTIDE SEQUENCE [LARGE SCALE GENOMIC DNA]</scope>
    <source>
        <strain evidence="5">CGMCC 1.11022</strain>
    </source>
</reference>
<name>A0A1G8ZS69_9HYPH</name>
<organism evidence="4 5">
    <name type="scientific">Mesorhizobium muleiense</name>
    <dbReference type="NCBI Taxonomy" id="1004279"/>
    <lineage>
        <taxon>Bacteria</taxon>
        <taxon>Pseudomonadati</taxon>
        <taxon>Pseudomonadota</taxon>
        <taxon>Alphaproteobacteria</taxon>
        <taxon>Hyphomicrobiales</taxon>
        <taxon>Phyllobacteriaceae</taxon>
        <taxon>Mesorhizobium</taxon>
    </lineage>
</organism>
<proteinExistence type="inferred from homology"/>
<dbReference type="Gene3D" id="3.10.450.50">
    <property type="match status" value="1"/>
</dbReference>
<dbReference type="GO" id="GO:0016491">
    <property type="term" value="F:oxidoreductase activity"/>
    <property type="evidence" value="ECO:0007669"/>
    <property type="project" value="UniProtKB-KW"/>
</dbReference>
<comment type="similarity">
    <text evidence="1 3">Belongs to the short-chain dehydrogenases/reductases (SDR) family.</text>
</comment>
<evidence type="ECO:0000256" key="2">
    <source>
        <dbReference type="ARBA" id="ARBA00023002"/>
    </source>
</evidence>
<dbReference type="PRINTS" id="PR00080">
    <property type="entry name" value="SDRFAMILY"/>
</dbReference>
<dbReference type="CDD" id="cd05233">
    <property type="entry name" value="SDR_c"/>
    <property type="match status" value="1"/>
</dbReference>
<dbReference type="SUPFAM" id="SSF103642">
    <property type="entry name" value="Sec-C motif"/>
    <property type="match status" value="1"/>
</dbReference>
<dbReference type="PRINTS" id="PR00081">
    <property type="entry name" value="GDHRDH"/>
</dbReference>
<dbReference type="InterPro" id="IPR036291">
    <property type="entry name" value="NAD(P)-bd_dom_sf"/>
</dbReference>
<dbReference type="Pfam" id="PF00106">
    <property type="entry name" value="adh_short"/>
    <property type="match status" value="1"/>
</dbReference>
<dbReference type="Proteomes" id="UP000198894">
    <property type="component" value="Unassembled WGS sequence"/>
</dbReference>
<sequence length="296" mass="30984">MISHHELRPAVVVIGGSGGIGRAIAGVAARERGAIVLVARSPEGLAAAASEVRQAGGEAFTLELDLVAGDAPTRLEGFLSAHGLVCDVLVNSAGYGLRGATTALPVDGQLGIIDLNIHSLTELTLHFLPGMVARRRGGVLNLSSVAGFLPGPYMALYFASKGFVRFFSEALHQEVRRTGVTVTCVAPGPVSTEFLARSGANQTVLFNVLPKVDAQYVAERAWRGFKSGRRLVVPGISAKLVALAATLLPSAAMLPLVGRLQRSGNDQCPCGSGLKFKKCCGTRQIQLRRGPRGITP</sequence>
<protein>
    <recommendedName>
        <fullName evidence="6">Short-chain dehydrogenase</fullName>
    </recommendedName>
</protein>
<keyword evidence="2" id="KW-0560">Oxidoreductase</keyword>
<dbReference type="Pfam" id="PF02810">
    <property type="entry name" value="SEC-C"/>
    <property type="match status" value="1"/>
</dbReference>